<protein>
    <recommendedName>
        <fullName evidence="4">HTH hxlR-type domain-containing protein</fullName>
    </recommendedName>
</protein>
<dbReference type="Proteomes" id="UP000051955">
    <property type="component" value="Unassembled WGS sequence"/>
</dbReference>
<dbReference type="AlphaFoldDB" id="A0A0R1LH81"/>
<keyword evidence="1" id="KW-0805">Transcription regulation</keyword>
<keyword evidence="2" id="KW-0238">DNA-binding</keyword>
<dbReference type="EMBL" id="AZDV01000023">
    <property type="protein sequence ID" value="KRK95029.1"/>
    <property type="molecule type" value="Genomic_DNA"/>
</dbReference>
<dbReference type="PANTHER" id="PTHR33204:SF29">
    <property type="entry name" value="TRANSCRIPTIONAL REGULATOR"/>
    <property type="match status" value="1"/>
</dbReference>
<sequence length="131" mass="14752">MTMYVPKLEKDIRNPLEAGLASFEGKWKTRVICALTQTPNLRYSALKSAMGNITDAVLTTTLKELTADQIINRIQYNEIPLRVEYNLTKKGRAAIPMLSAICQWTQTFNPEWGQVKCGCGTANCLFDLKNH</sequence>
<keyword evidence="3" id="KW-0804">Transcription</keyword>
<evidence type="ECO:0000256" key="3">
    <source>
        <dbReference type="ARBA" id="ARBA00023163"/>
    </source>
</evidence>
<dbReference type="Gene3D" id="1.10.10.10">
    <property type="entry name" value="Winged helix-like DNA-binding domain superfamily/Winged helix DNA-binding domain"/>
    <property type="match status" value="1"/>
</dbReference>
<gene>
    <name evidence="5" type="ORF">FD25_GL002215</name>
</gene>
<dbReference type="PROSITE" id="PS51118">
    <property type="entry name" value="HTH_HXLR"/>
    <property type="match status" value="1"/>
</dbReference>
<evidence type="ECO:0000256" key="1">
    <source>
        <dbReference type="ARBA" id="ARBA00023015"/>
    </source>
</evidence>
<dbReference type="InterPro" id="IPR002577">
    <property type="entry name" value="HTH_HxlR"/>
</dbReference>
<evidence type="ECO:0000313" key="5">
    <source>
        <dbReference type="EMBL" id="KRK95029.1"/>
    </source>
</evidence>
<dbReference type="InterPro" id="IPR036388">
    <property type="entry name" value="WH-like_DNA-bd_sf"/>
</dbReference>
<dbReference type="PATRIC" id="fig|1423715.3.peg.2290"/>
<accession>A0A0R1LH81</accession>
<dbReference type="SUPFAM" id="SSF46785">
    <property type="entry name" value="Winged helix' DNA-binding domain"/>
    <property type="match status" value="1"/>
</dbReference>
<proteinExistence type="predicted"/>
<evidence type="ECO:0000256" key="2">
    <source>
        <dbReference type="ARBA" id="ARBA00023125"/>
    </source>
</evidence>
<dbReference type="Pfam" id="PF01638">
    <property type="entry name" value="HxlR"/>
    <property type="match status" value="1"/>
</dbReference>
<reference evidence="5 6" key="1">
    <citation type="journal article" date="2015" name="Genome Announc.">
        <title>Expanding the biotechnology potential of lactobacilli through comparative genomics of 213 strains and associated genera.</title>
        <authorList>
            <person name="Sun Z."/>
            <person name="Harris H.M."/>
            <person name="McCann A."/>
            <person name="Guo C."/>
            <person name="Argimon S."/>
            <person name="Zhang W."/>
            <person name="Yang X."/>
            <person name="Jeffery I.B."/>
            <person name="Cooney J.C."/>
            <person name="Kagawa T.F."/>
            <person name="Liu W."/>
            <person name="Song Y."/>
            <person name="Salvetti E."/>
            <person name="Wrobel A."/>
            <person name="Rasinkangas P."/>
            <person name="Parkhill J."/>
            <person name="Rea M.C."/>
            <person name="O'Sullivan O."/>
            <person name="Ritari J."/>
            <person name="Douillard F.P."/>
            <person name="Paul Ross R."/>
            <person name="Yang R."/>
            <person name="Briner A.E."/>
            <person name="Felis G.E."/>
            <person name="de Vos W.M."/>
            <person name="Barrangou R."/>
            <person name="Klaenhammer T.R."/>
            <person name="Caufield P.W."/>
            <person name="Cui Y."/>
            <person name="Zhang H."/>
            <person name="O'Toole P.W."/>
        </authorList>
    </citation>
    <scope>NUCLEOTIDE SEQUENCE [LARGE SCALE GENOMIC DNA]</scope>
    <source>
        <strain evidence="5 6">DSM 19394</strain>
    </source>
</reference>
<dbReference type="InterPro" id="IPR036390">
    <property type="entry name" value="WH_DNA-bd_sf"/>
</dbReference>
<dbReference type="GO" id="GO:0003677">
    <property type="term" value="F:DNA binding"/>
    <property type="evidence" value="ECO:0007669"/>
    <property type="project" value="UniProtKB-KW"/>
</dbReference>
<feature type="domain" description="HTH hxlR-type" evidence="4">
    <location>
        <begin position="14"/>
        <end position="113"/>
    </location>
</feature>
<organism evidence="5 6">
    <name type="scientific">Levilactobacillus acidifarinae DSM 19394 = JCM 15949</name>
    <dbReference type="NCBI Taxonomy" id="1423715"/>
    <lineage>
        <taxon>Bacteria</taxon>
        <taxon>Bacillati</taxon>
        <taxon>Bacillota</taxon>
        <taxon>Bacilli</taxon>
        <taxon>Lactobacillales</taxon>
        <taxon>Lactobacillaceae</taxon>
        <taxon>Levilactobacillus</taxon>
    </lineage>
</organism>
<evidence type="ECO:0000259" key="4">
    <source>
        <dbReference type="PROSITE" id="PS51118"/>
    </source>
</evidence>
<name>A0A0R1LH81_9LACO</name>
<dbReference type="STRING" id="1423715.FD25_GL002215"/>
<keyword evidence="6" id="KW-1185">Reference proteome</keyword>
<dbReference type="PANTHER" id="PTHR33204">
    <property type="entry name" value="TRANSCRIPTIONAL REGULATOR, MARR FAMILY"/>
    <property type="match status" value="1"/>
</dbReference>
<comment type="caution">
    <text evidence="5">The sequence shown here is derived from an EMBL/GenBank/DDBJ whole genome shotgun (WGS) entry which is preliminary data.</text>
</comment>
<evidence type="ECO:0000313" key="6">
    <source>
        <dbReference type="Proteomes" id="UP000051955"/>
    </source>
</evidence>